<dbReference type="InterPro" id="IPR009061">
    <property type="entry name" value="DNA-bd_dom_put_sf"/>
</dbReference>
<organism evidence="1 2">
    <name type="scientific">Bacteroides ovatus</name>
    <dbReference type="NCBI Taxonomy" id="28116"/>
    <lineage>
        <taxon>Bacteria</taxon>
        <taxon>Pseudomonadati</taxon>
        <taxon>Bacteroidota</taxon>
        <taxon>Bacteroidia</taxon>
        <taxon>Bacteroidales</taxon>
        <taxon>Bacteroidaceae</taxon>
        <taxon>Bacteroides</taxon>
    </lineage>
</organism>
<proteinExistence type="predicted"/>
<protein>
    <submittedName>
        <fullName evidence="1">Helix-turn-helix domain-containing protein</fullName>
    </submittedName>
</protein>
<sequence length="194" mass="22285">MRKSQEISKAIAILRKKGDKLSLIQADVLANRRGEVWVFERYVRDVADAERDESVYCAARDAAKYLIGRIEMAELIPDIEKYQKIAAPSPEPKVSTESLLRRIEKLERLVDDLLLERRQRSAYKKMPESYDRGDFLIQTKAYEYIGCSKTTLKSWTDKGLITGYRKGTKVYYCKSELDASPVVLNLKNIGNGIR</sequence>
<dbReference type="SUPFAM" id="SSF46955">
    <property type="entry name" value="Putative DNA-binding domain"/>
    <property type="match status" value="1"/>
</dbReference>
<evidence type="ECO:0000313" key="2">
    <source>
        <dbReference type="Proteomes" id="UP000323717"/>
    </source>
</evidence>
<gene>
    <name evidence="1" type="ORF">F3D71_23555</name>
</gene>
<comment type="caution">
    <text evidence="1">The sequence shown here is derived from an EMBL/GenBank/DDBJ whole genome shotgun (WGS) entry which is preliminary data.</text>
</comment>
<name>A0A5M5BZ99_BACOV</name>
<reference evidence="1 2" key="1">
    <citation type="journal article" date="2019" name="Nat. Med.">
        <title>A library of human gut bacterial isolates paired with longitudinal multiomics data enables mechanistic microbiome research.</title>
        <authorList>
            <person name="Poyet M."/>
            <person name="Groussin M."/>
            <person name="Gibbons S.M."/>
            <person name="Avila-Pacheco J."/>
            <person name="Jiang X."/>
            <person name="Kearney S.M."/>
            <person name="Perrotta A.R."/>
            <person name="Berdy B."/>
            <person name="Zhao S."/>
            <person name="Lieberman T.D."/>
            <person name="Swanson P.K."/>
            <person name="Smith M."/>
            <person name="Roesemann S."/>
            <person name="Alexander J.E."/>
            <person name="Rich S.A."/>
            <person name="Livny J."/>
            <person name="Vlamakis H."/>
            <person name="Clish C."/>
            <person name="Bullock K."/>
            <person name="Deik A."/>
            <person name="Scott J."/>
            <person name="Pierce K.A."/>
            <person name="Xavier R.J."/>
            <person name="Alm E.J."/>
        </authorList>
    </citation>
    <scope>NUCLEOTIDE SEQUENCE [LARGE SCALE GENOMIC DNA]</scope>
    <source>
        <strain evidence="1 2">BIOML-A163</strain>
    </source>
</reference>
<evidence type="ECO:0000313" key="1">
    <source>
        <dbReference type="EMBL" id="KAA3940483.1"/>
    </source>
</evidence>
<accession>A0A5M5BZ99</accession>
<dbReference type="EMBL" id="VWLE01000489">
    <property type="protein sequence ID" value="KAA3940483.1"/>
    <property type="molecule type" value="Genomic_DNA"/>
</dbReference>
<dbReference type="AlphaFoldDB" id="A0A5M5BZ99"/>
<dbReference type="Proteomes" id="UP000323717">
    <property type="component" value="Unassembled WGS sequence"/>
</dbReference>